<dbReference type="InterPro" id="IPR050312">
    <property type="entry name" value="IolE/XylAMocC-like"/>
</dbReference>
<dbReference type="AlphaFoldDB" id="A0A284VQR2"/>
<dbReference type="GO" id="GO:0016853">
    <property type="term" value="F:isomerase activity"/>
    <property type="evidence" value="ECO:0007669"/>
    <property type="project" value="UniProtKB-KW"/>
</dbReference>
<dbReference type="SUPFAM" id="SSF51658">
    <property type="entry name" value="Xylose isomerase-like"/>
    <property type="match status" value="1"/>
</dbReference>
<dbReference type="Gene3D" id="3.20.20.150">
    <property type="entry name" value="Divalent-metal-dependent TIM barrel enzymes"/>
    <property type="match status" value="1"/>
</dbReference>
<name>A0A284VQR2_9EURY</name>
<protein>
    <submittedName>
        <fullName evidence="2">Xylose isomerase domain-containing protein TIM barrel</fullName>
    </submittedName>
</protein>
<dbReference type="InterPro" id="IPR013022">
    <property type="entry name" value="Xyl_isomerase-like_TIM-brl"/>
</dbReference>
<evidence type="ECO:0000313" key="2">
    <source>
        <dbReference type="EMBL" id="SNQ61631.1"/>
    </source>
</evidence>
<feature type="domain" description="Xylose isomerase-like TIM barrel" evidence="1">
    <location>
        <begin position="21"/>
        <end position="262"/>
    </location>
</feature>
<dbReference type="PANTHER" id="PTHR12110">
    <property type="entry name" value="HYDROXYPYRUVATE ISOMERASE"/>
    <property type="match status" value="1"/>
</dbReference>
<evidence type="ECO:0000259" key="1">
    <source>
        <dbReference type="Pfam" id="PF01261"/>
    </source>
</evidence>
<dbReference type="InterPro" id="IPR036237">
    <property type="entry name" value="Xyl_isomerase-like_sf"/>
</dbReference>
<proteinExistence type="predicted"/>
<evidence type="ECO:0000313" key="3">
    <source>
        <dbReference type="Proteomes" id="UP000218615"/>
    </source>
</evidence>
<gene>
    <name evidence="2" type="ORF">MNV_420015</name>
</gene>
<reference evidence="3" key="1">
    <citation type="submission" date="2017-06" db="EMBL/GenBank/DDBJ databases">
        <authorList>
            <person name="Cremers G."/>
        </authorList>
    </citation>
    <scope>NUCLEOTIDE SEQUENCE [LARGE SCALE GENOMIC DNA]</scope>
</reference>
<accession>A0A284VQR2</accession>
<dbReference type="PANTHER" id="PTHR12110:SF21">
    <property type="entry name" value="XYLOSE ISOMERASE-LIKE TIM BARREL DOMAIN-CONTAINING PROTEIN"/>
    <property type="match status" value="1"/>
</dbReference>
<dbReference type="Pfam" id="PF01261">
    <property type="entry name" value="AP_endonuc_2"/>
    <property type="match status" value="1"/>
</dbReference>
<sequence>MKLSCASLFLWEYNVYDIMEILLEAGIKSVEFWAETPDFWKDRHDLIARAALEEAVSIMPDGCTLHAPILDLNPASYNDYVHEATIKETLWSLDLANMLEARAVTIHAGKRTVHRIPTNEDWSKFLKYLRICKKKADDLNLNLSIENSMPGISRMCSRPDEMKDVLGEFPGLFLTFDAMHAFIQSSEVALSFINELGDRIINVHVGAPHNGTQHYPSHRKKNMGIVLRALRDFGYKGDLTIEIDDKAYSMPMSREDKIRELVEERKYLESIFNS</sequence>
<keyword evidence="3" id="KW-1185">Reference proteome</keyword>
<dbReference type="OrthoDB" id="59344at2157"/>
<dbReference type="Proteomes" id="UP000218615">
    <property type="component" value="Unassembled WGS sequence"/>
</dbReference>
<dbReference type="RefSeq" id="WP_096206294.1">
    <property type="nucleotide sequence ID" value="NZ_FZMP01000188.1"/>
</dbReference>
<keyword evidence="2" id="KW-0413">Isomerase</keyword>
<dbReference type="EMBL" id="FZMP01000188">
    <property type="protein sequence ID" value="SNQ61631.1"/>
    <property type="molecule type" value="Genomic_DNA"/>
</dbReference>
<organism evidence="2 3">
    <name type="scientific">Candidatus Methanoperedens nitratireducens</name>
    <dbReference type="NCBI Taxonomy" id="1392998"/>
    <lineage>
        <taxon>Archaea</taxon>
        <taxon>Methanobacteriati</taxon>
        <taxon>Methanobacteriota</taxon>
        <taxon>Stenosarchaea group</taxon>
        <taxon>Methanomicrobia</taxon>
        <taxon>Methanosarcinales</taxon>
        <taxon>ANME-2 cluster</taxon>
        <taxon>Candidatus Methanoperedentaceae</taxon>
        <taxon>Candidatus Methanoperedens</taxon>
    </lineage>
</organism>